<comment type="caution">
    <text evidence="2">The sequence shown here is derived from an EMBL/GenBank/DDBJ whole genome shotgun (WGS) entry which is preliminary data.</text>
</comment>
<reference evidence="2 3" key="1">
    <citation type="submission" date="2024-07" db="EMBL/GenBank/DDBJ databases">
        <title>Enhanced genomic and transcriptomic resources for Trichinella pseudospiralis and T. spiralis underpin the discovery of pronounced molecular differences between stages and species.</title>
        <authorList>
            <person name="Pasi K.K."/>
            <person name="La Rosa G."/>
            <person name="Gomez-Morales M.A."/>
            <person name="Tosini F."/>
            <person name="Sumanam S."/>
            <person name="Young N.D."/>
            <person name="Chang B.C."/>
            <person name="Robin G.B."/>
        </authorList>
    </citation>
    <scope>NUCLEOTIDE SEQUENCE [LARGE SCALE GENOMIC DNA]</scope>
    <source>
        <strain evidence="2">ISS534</strain>
    </source>
</reference>
<keyword evidence="1" id="KW-0812">Transmembrane</keyword>
<accession>A0ABR3KK64</accession>
<protein>
    <submittedName>
        <fullName evidence="2">L-idonate 5-dehydrogenase</fullName>
    </submittedName>
</protein>
<gene>
    <name evidence="2" type="ORF">TSPI_10722</name>
</gene>
<keyword evidence="1" id="KW-1133">Transmembrane helix</keyword>
<name>A0ABR3KK64_TRISP</name>
<dbReference type="Proteomes" id="UP001558632">
    <property type="component" value="Unassembled WGS sequence"/>
</dbReference>
<evidence type="ECO:0000256" key="1">
    <source>
        <dbReference type="SAM" id="Phobius"/>
    </source>
</evidence>
<feature type="transmembrane region" description="Helical" evidence="1">
    <location>
        <begin position="9"/>
        <end position="27"/>
    </location>
</feature>
<keyword evidence="3" id="KW-1185">Reference proteome</keyword>
<evidence type="ECO:0000313" key="3">
    <source>
        <dbReference type="Proteomes" id="UP001558632"/>
    </source>
</evidence>
<organism evidence="2 3">
    <name type="scientific">Trichinella spiralis</name>
    <name type="common">Trichina worm</name>
    <dbReference type="NCBI Taxonomy" id="6334"/>
    <lineage>
        <taxon>Eukaryota</taxon>
        <taxon>Metazoa</taxon>
        <taxon>Ecdysozoa</taxon>
        <taxon>Nematoda</taxon>
        <taxon>Enoplea</taxon>
        <taxon>Dorylaimia</taxon>
        <taxon>Trichinellida</taxon>
        <taxon>Trichinellidae</taxon>
        <taxon>Trichinella</taxon>
    </lineage>
</organism>
<sequence>MWKKQDYDTIVRMIISMVDVGFVLIGYNSSQLLALSALRTGGVSNWASSQECRLTNQRLRRARHLQLPLTVVRLQLFLFCVDSVEIFYQIFALKIQPCNFLV</sequence>
<keyword evidence="1" id="KW-0472">Membrane</keyword>
<proteinExistence type="predicted"/>
<evidence type="ECO:0000313" key="2">
    <source>
        <dbReference type="EMBL" id="KAL1238347.1"/>
    </source>
</evidence>
<dbReference type="EMBL" id="JBEUSY010000319">
    <property type="protein sequence ID" value="KAL1238347.1"/>
    <property type="molecule type" value="Genomic_DNA"/>
</dbReference>